<feature type="active site" description="Proton donor/acceptor" evidence="7">
    <location>
        <position position="310"/>
    </location>
</feature>
<dbReference type="SUPFAM" id="SSF141523">
    <property type="entry name" value="L,D-transpeptidase catalytic domain-like"/>
    <property type="match status" value="1"/>
</dbReference>
<evidence type="ECO:0000259" key="8">
    <source>
        <dbReference type="PROSITE" id="PS52029"/>
    </source>
</evidence>
<comment type="similarity">
    <text evidence="2">Belongs to the YkuD family.</text>
</comment>
<evidence type="ECO:0000256" key="7">
    <source>
        <dbReference type="PROSITE-ProRule" id="PRU01373"/>
    </source>
</evidence>
<dbReference type="PANTHER" id="PTHR41533:SF2">
    <property type="entry name" value="BLR7131 PROTEIN"/>
    <property type="match status" value="1"/>
</dbReference>
<dbReference type="InterPro" id="IPR045380">
    <property type="entry name" value="LD_TPept_scaffold_dom"/>
</dbReference>
<dbReference type="Pfam" id="PF03734">
    <property type="entry name" value="YkuD"/>
    <property type="match status" value="1"/>
</dbReference>
<proteinExistence type="inferred from homology"/>
<feature type="active site" description="Nucleophile" evidence="7">
    <location>
        <position position="329"/>
    </location>
</feature>
<dbReference type="Gene3D" id="2.40.440.10">
    <property type="entry name" value="L,D-transpeptidase catalytic domain-like"/>
    <property type="match status" value="1"/>
</dbReference>
<keyword evidence="4 7" id="KW-0133">Cell shape</keyword>
<name>A0A8J7QA34_9BACT</name>
<dbReference type="GO" id="GO:0008360">
    <property type="term" value="P:regulation of cell shape"/>
    <property type="evidence" value="ECO:0007669"/>
    <property type="project" value="UniProtKB-UniRule"/>
</dbReference>
<dbReference type="InterPro" id="IPR036365">
    <property type="entry name" value="PGBD-like_sf"/>
</dbReference>
<gene>
    <name evidence="9" type="ORF">J3U88_19095</name>
</gene>
<dbReference type="InterPro" id="IPR036366">
    <property type="entry name" value="PGBDSf"/>
</dbReference>
<dbReference type="Gene3D" id="1.10.101.10">
    <property type="entry name" value="PGBD-like superfamily/PGBD"/>
    <property type="match status" value="1"/>
</dbReference>
<dbReference type="GO" id="GO:0004180">
    <property type="term" value="F:carboxypeptidase activity"/>
    <property type="evidence" value="ECO:0007669"/>
    <property type="project" value="UniProtKB-ARBA"/>
</dbReference>
<evidence type="ECO:0000313" key="9">
    <source>
        <dbReference type="EMBL" id="MBO1320592.1"/>
    </source>
</evidence>
<comment type="pathway">
    <text evidence="1 7">Cell wall biogenesis; peptidoglycan biosynthesis.</text>
</comment>
<evidence type="ECO:0000256" key="1">
    <source>
        <dbReference type="ARBA" id="ARBA00004752"/>
    </source>
</evidence>
<dbReference type="InterPro" id="IPR005490">
    <property type="entry name" value="LD_TPept_cat_dom"/>
</dbReference>
<evidence type="ECO:0000256" key="4">
    <source>
        <dbReference type="ARBA" id="ARBA00022960"/>
    </source>
</evidence>
<dbReference type="SUPFAM" id="SSF47090">
    <property type="entry name" value="PGBD-like"/>
    <property type="match status" value="1"/>
</dbReference>
<dbReference type="AlphaFoldDB" id="A0A8J7QA34"/>
<dbReference type="GO" id="GO:0071555">
    <property type="term" value="P:cell wall organization"/>
    <property type="evidence" value="ECO:0007669"/>
    <property type="project" value="UniProtKB-UniRule"/>
</dbReference>
<keyword evidence="6 7" id="KW-0961">Cell wall biogenesis/degradation</keyword>
<evidence type="ECO:0000313" key="10">
    <source>
        <dbReference type="Proteomes" id="UP000664417"/>
    </source>
</evidence>
<dbReference type="InterPro" id="IPR038063">
    <property type="entry name" value="Transpep_catalytic_dom"/>
</dbReference>
<evidence type="ECO:0000256" key="5">
    <source>
        <dbReference type="ARBA" id="ARBA00022984"/>
    </source>
</evidence>
<evidence type="ECO:0000256" key="3">
    <source>
        <dbReference type="ARBA" id="ARBA00022679"/>
    </source>
</evidence>
<dbReference type="GO" id="GO:0009252">
    <property type="term" value="P:peptidoglycan biosynthetic process"/>
    <property type="evidence" value="ECO:0007669"/>
    <property type="project" value="UniProtKB-UniPathway"/>
</dbReference>
<accession>A0A8J7QA34</accession>
<dbReference type="UniPathway" id="UPA00219"/>
<evidence type="ECO:0000256" key="2">
    <source>
        <dbReference type="ARBA" id="ARBA00005992"/>
    </source>
</evidence>
<keyword evidence="5 7" id="KW-0573">Peptidoglycan synthesis</keyword>
<sequence>MLATDSLLMYATHLSSGCVDREGIDPNWRADRAEVDVAVFFRQAVNAPSLDPILETLAPQHPHYRALQAELARQHQLPENSGLTLSPGPALKVGQTHAQIPLIRALLKVEGNSALYDQALGDSVRKFQSEHGLDADGVIGNRTRELLGMSRADRILRLRANLERRRWLPRSLGSHHILVNIANYHVAVVANETAVMEMKAVVGRPFRQTPVFSAQMTYLVLSPFWHVPPSLASKDKLPILLKDPGKLADQGYRIFDGWGSDAKELSLEEARTRLAGAKRFPFRFRQDPGPKNALGDVKFMFPNSYNVYLHDTPDRNLFGKSERSFSSGCIRISRPIDLAEFLLSDQPGWSRERIEAAIAKRQEQTITLKQRYRVHLLYWTVAVKDDRVHVIPDIYERDGRLVTALKEVEEDPS</sequence>
<dbReference type="InterPro" id="IPR002477">
    <property type="entry name" value="Peptidoglycan-bd-like"/>
</dbReference>
<keyword evidence="3" id="KW-0808">Transferase</keyword>
<dbReference type="PANTHER" id="PTHR41533">
    <property type="entry name" value="L,D-TRANSPEPTIDASE HI_1667-RELATED"/>
    <property type="match status" value="1"/>
</dbReference>
<dbReference type="InterPro" id="IPR052905">
    <property type="entry name" value="LD-transpeptidase_YkuD-like"/>
</dbReference>
<protein>
    <submittedName>
        <fullName evidence="9">L,D-transpeptidase family protein</fullName>
    </submittedName>
</protein>
<feature type="domain" description="L,D-TPase catalytic" evidence="8">
    <location>
        <begin position="175"/>
        <end position="357"/>
    </location>
</feature>
<evidence type="ECO:0000256" key="6">
    <source>
        <dbReference type="ARBA" id="ARBA00023316"/>
    </source>
</evidence>
<comment type="caution">
    <text evidence="9">The sequence shown here is derived from an EMBL/GenBank/DDBJ whole genome shotgun (WGS) entry which is preliminary data.</text>
</comment>
<dbReference type="GO" id="GO:0016740">
    <property type="term" value="F:transferase activity"/>
    <property type="evidence" value="ECO:0007669"/>
    <property type="project" value="UniProtKB-KW"/>
</dbReference>
<keyword evidence="10" id="KW-1185">Reference proteome</keyword>
<dbReference type="PROSITE" id="PS52029">
    <property type="entry name" value="LD_TPASE"/>
    <property type="match status" value="1"/>
</dbReference>
<dbReference type="CDD" id="cd16913">
    <property type="entry name" value="YkuD_like"/>
    <property type="match status" value="1"/>
</dbReference>
<reference evidence="9" key="1">
    <citation type="submission" date="2021-03" db="EMBL/GenBank/DDBJ databases">
        <authorList>
            <person name="Wang G."/>
        </authorList>
    </citation>
    <scope>NUCLEOTIDE SEQUENCE</scope>
    <source>
        <strain evidence="9">KCTC 12899</strain>
    </source>
</reference>
<dbReference type="Pfam" id="PF01471">
    <property type="entry name" value="PG_binding_1"/>
    <property type="match status" value="1"/>
</dbReference>
<dbReference type="EMBL" id="JAFREP010000018">
    <property type="protein sequence ID" value="MBO1320592.1"/>
    <property type="molecule type" value="Genomic_DNA"/>
</dbReference>
<dbReference type="Proteomes" id="UP000664417">
    <property type="component" value="Unassembled WGS sequence"/>
</dbReference>
<dbReference type="Pfam" id="PF20142">
    <property type="entry name" value="Scaffold"/>
    <property type="match status" value="1"/>
</dbReference>
<organism evidence="9 10">
    <name type="scientific">Acanthopleuribacter pedis</name>
    <dbReference type="NCBI Taxonomy" id="442870"/>
    <lineage>
        <taxon>Bacteria</taxon>
        <taxon>Pseudomonadati</taxon>
        <taxon>Acidobacteriota</taxon>
        <taxon>Holophagae</taxon>
        <taxon>Acanthopleuribacterales</taxon>
        <taxon>Acanthopleuribacteraceae</taxon>
        <taxon>Acanthopleuribacter</taxon>
    </lineage>
</organism>